<sequence length="396" mass="43737">MTSLLRTAPGVTVKDRGTTGPQDHRLSRYTGRRPYMSREQLQSLNGIDRPFFFGCPVTMLYNKTCENTTAIDADGSPVVSTLMFIAGVVGNLAALAILGVHQKERRTKSSVFCILVTGLAVTDLLGTCFLSPLVFVCYAHRASLLGLTGNQRLCSLFAFAMTFFGLASMLILCAMAVERCLAISHPYFYEKYIRRSFAKVTLLLIYLFTCAFCCLPFLGLGRYKQYCPGTWCFIKMEAKGEGWEEEQRVLAFSVSYASLMALLIAAVFLCNGSVIVSLCRMHRSQLSRRGSVLSTVRKRKMGLWFGQGEEEVDHLVLLASMTVIFVICSLPLTVFTRAPTEKHVSKNLPAQVNWNSTFPAKSRNESGLSGGAQSRRLTAANWLRAGDVGVACRVIT</sequence>
<dbReference type="PANTHER" id="PTHR11866:SF7">
    <property type="entry name" value="PROSTACYCLIN RECEPTOR"/>
    <property type="match status" value="1"/>
</dbReference>
<evidence type="ECO:0000256" key="4">
    <source>
        <dbReference type="ARBA" id="ARBA00022989"/>
    </source>
</evidence>
<feature type="transmembrane region" description="Helical" evidence="12">
    <location>
        <begin position="156"/>
        <end position="177"/>
    </location>
</feature>
<keyword evidence="6 12" id="KW-0472">Membrane</keyword>
<keyword evidence="7 10" id="KW-0675">Receptor</keyword>
<comment type="caution">
    <text evidence="14">The sequence shown here is derived from an EMBL/GenBank/DDBJ whole genome shotgun (WGS) entry which is preliminary data.</text>
</comment>
<dbReference type="PRINTS" id="PR00237">
    <property type="entry name" value="GPCRRHODOPSN"/>
</dbReference>
<protein>
    <recommendedName>
        <fullName evidence="13">G-protein coupled receptors family 1 profile domain-containing protein</fullName>
    </recommendedName>
</protein>
<feature type="transmembrane region" description="Helical" evidence="12">
    <location>
        <begin position="78"/>
        <end position="100"/>
    </location>
</feature>
<evidence type="ECO:0000256" key="3">
    <source>
        <dbReference type="ARBA" id="ARBA00022692"/>
    </source>
</evidence>
<keyword evidence="3 10" id="KW-0812">Transmembrane</keyword>
<reference evidence="14" key="1">
    <citation type="journal article" date="2023" name="Science">
        <title>Genome structures resolve the early diversification of teleost fishes.</title>
        <authorList>
            <person name="Parey E."/>
            <person name="Louis A."/>
            <person name="Montfort J."/>
            <person name="Bouchez O."/>
            <person name="Roques C."/>
            <person name="Iampietro C."/>
            <person name="Lluch J."/>
            <person name="Castinel A."/>
            <person name="Donnadieu C."/>
            <person name="Desvignes T."/>
            <person name="Floi Bucao C."/>
            <person name="Jouanno E."/>
            <person name="Wen M."/>
            <person name="Mejri S."/>
            <person name="Dirks R."/>
            <person name="Jansen H."/>
            <person name="Henkel C."/>
            <person name="Chen W.J."/>
            <person name="Zahm M."/>
            <person name="Cabau C."/>
            <person name="Klopp C."/>
            <person name="Thompson A.W."/>
            <person name="Robinson-Rechavi M."/>
            <person name="Braasch I."/>
            <person name="Lecointre G."/>
            <person name="Bobe J."/>
            <person name="Postlethwait J.H."/>
            <person name="Berthelot C."/>
            <person name="Roest Crollius H."/>
            <person name="Guiguen Y."/>
        </authorList>
    </citation>
    <scope>NUCLEOTIDE SEQUENCE</scope>
    <source>
        <strain evidence="14">NC1722</strain>
    </source>
</reference>
<accession>A0AAD7RJ57</accession>
<feature type="domain" description="G-protein coupled receptors family 1 profile" evidence="13">
    <location>
        <begin position="90"/>
        <end position="335"/>
    </location>
</feature>
<feature type="region of interest" description="Disordered" evidence="11">
    <location>
        <begin position="1"/>
        <end position="26"/>
    </location>
</feature>
<keyword evidence="5 10" id="KW-0297">G-protein coupled receptor</keyword>
<comment type="subcellular location">
    <subcellularLocation>
        <location evidence="1">Cell membrane</location>
        <topology evidence="1">Multi-pass membrane protein</topology>
    </subcellularLocation>
</comment>
<dbReference type="GO" id="GO:0007204">
    <property type="term" value="P:positive regulation of cytosolic calcium ion concentration"/>
    <property type="evidence" value="ECO:0007669"/>
    <property type="project" value="TreeGrafter"/>
</dbReference>
<evidence type="ECO:0000256" key="2">
    <source>
        <dbReference type="ARBA" id="ARBA00022475"/>
    </source>
</evidence>
<evidence type="ECO:0000313" key="14">
    <source>
        <dbReference type="EMBL" id="KAJ8385025.1"/>
    </source>
</evidence>
<evidence type="ECO:0000256" key="11">
    <source>
        <dbReference type="SAM" id="MobiDB-lite"/>
    </source>
</evidence>
<dbReference type="InterPro" id="IPR000370">
    <property type="entry name" value="Prostglndn_IP_rcpt"/>
</dbReference>
<gene>
    <name evidence="14" type="ORF">AAFF_G00195550</name>
</gene>
<dbReference type="PANTHER" id="PTHR11866">
    <property type="entry name" value="G-PROTEIN COUPLED RECEPTOR FAMILY 1 MEMBER"/>
    <property type="match status" value="1"/>
</dbReference>
<dbReference type="InterPro" id="IPR017452">
    <property type="entry name" value="GPCR_Rhodpsn_7TM"/>
</dbReference>
<feature type="transmembrane region" description="Helical" evidence="12">
    <location>
        <begin position="315"/>
        <end position="335"/>
    </location>
</feature>
<feature type="transmembrane region" description="Helical" evidence="12">
    <location>
        <begin position="112"/>
        <end position="136"/>
    </location>
</feature>
<keyword evidence="8" id="KW-0325">Glycoprotein</keyword>
<dbReference type="EMBL" id="JAINUG010000260">
    <property type="protein sequence ID" value="KAJ8385025.1"/>
    <property type="molecule type" value="Genomic_DNA"/>
</dbReference>
<evidence type="ECO:0000256" key="5">
    <source>
        <dbReference type="ARBA" id="ARBA00023040"/>
    </source>
</evidence>
<dbReference type="PRINTS" id="PR01788">
    <property type="entry name" value="PROSTANOIDR"/>
</dbReference>
<feature type="transmembrane region" description="Helical" evidence="12">
    <location>
        <begin position="256"/>
        <end position="279"/>
    </location>
</feature>
<dbReference type="PROSITE" id="PS50262">
    <property type="entry name" value="G_PROTEIN_RECEP_F1_2"/>
    <property type="match status" value="1"/>
</dbReference>
<dbReference type="GO" id="GO:0006954">
    <property type="term" value="P:inflammatory response"/>
    <property type="evidence" value="ECO:0007669"/>
    <property type="project" value="TreeGrafter"/>
</dbReference>
<dbReference type="PRINTS" id="PR00856">
    <property type="entry name" value="PRSTNOIDIPR"/>
</dbReference>
<dbReference type="GO" id="GO:0048662">
    <property type="term" value="P:negative regulation of smooth muscle cell proliferation"/>
    <property type="evidence" value="ECO:0007669"/>
    <property type="project" value="TreeGrafter"/>
</dbReference>
<dbReference type="GO" id="GO:0005886">
    <property type="term" value="C:plasma membrane"/>
    <property type="evidence" value="ECO:0007669"/>
    <property type="project" value="UniProtKB-SubCell"/>
</dbReference>
<dbReference type="SUPFAM" id="SSF81321">
    <property type="entry name" value="Family A G protein-coupled receptor-like"/>
    <property type="match status" value="1"/>
</dbReference>
<keyword evidence="2" id="KW-1003">Cell membrane</keyword>
<evidence type="ECO:0000256" key="6">
    <source>
        <dbReference type="ARBA" id="ARBA00023136"/>
    </source>
</evidence>
<dbReference type="GO" id="GO:0016501">
    <property type="term" value="F:prostacyclin receptor activity"/>
    <property type="evidence" value="ECO:0007669"/>
    <property type="project" value="TreeGrafter"/>
</dbReference>
<evidence type="ECO:0000256" key="1">
    <source>
        <dbReference type="ARBA" id="ARBA00004651"/>
    </source>
</evidence>
<dbReference type="Gene3D" id="1.20.1070.10">
    <property type="entry name" value="Rhodopsin 7-helix transmembrane proteins"/>
    <property type="match status" value="1"/>
</dbReference>
<dbReference type="AlphaFoldDB" id="A0AAD7RJ57"/>
<keyword evidence="4 12" id="KW-1133">Transmembrane helix</keyword>
<dbReference type="GO" id="GO:0007189">
    <property type="term" value="P:adenylate cyclase-activating G protein-coupled receptor signaling pathway"/>
    <property type="evidence" value="ECO:0007669"/>
    <property type="project" value="TreeGrafter"/>
</dbReference>
<proteinExistence type="inferred from homology"/>
<keyword evidence="15" id="KW-1185">Reference proteome</keyword>
<evidence type="ECO:0000259" key="13">
    <source>
        <dbReference type="PROSITE" id="PS50262"/>
    </source>
</evidence>
<evidence type="ECO:0000256" key="10">
    <source>
        <dbReference type="RuleBase" id="RU000688"/>
    </source>
</evidence>
<dbReference type="InterPro" id="IPR008365">
    <property type="entry name" value="Prostanoid_rcpt"/>
</dbReference>
<dbReference type="Pfam" id="PF00001">
    <property type="entry name" value="7tm_1"/>
    <property type="match status" value="1"/>
</dbReference>
<dbReference type="PROSITE" id="PS00237">
    <property type="entry name" value="G_PROTEIN_RECEP_F1_1"/>
    <property type="match status" value="1"/>
</dbReference>
<evidence type="ECO:0000313" key="15">
    <source>
        <dbReference type="Proteomes" id="UP001221898"/>
    </source>
</evidence>
<keyword evidence="9 10" id="KW-0807">Transducer</keyword>
<evidence type="ECO:0000256" key="9">
    <source>
        <dbReference type="ARBA" id="ARBA00023224"/>
    </source>
</evidence>
<feature type="compositionally biased region" description="Basic and acidic residues" evidence="11">
    <location>
        <begin position="13"/>
        <end position="26"/>
    </location>
</feature>
<dbReference type="InterPro" id="IPR000276">
    <property type="entry name" value="GPCR_Rhodpsn"/>
</dbReference>
<comment type="similarity">
    <text evidence="10">Belongs to the G-protein coupled receptor 1 family.</text>
</comment>
<name>A0AAD7RJ57_9TELE</name>
<evidence type="ECO:0000256" key="7">
    <source>
        <dbReference type="ARBA" id="ARBA00023170"/>
    </source>
</evidence>
<evidence type="ECO:0000256" key="8">
    <source>
        <dbReference type="ARBA" id="ARBA00023180"/>
    </source>
</evidence>
<feature type="transmembrane region" description="Helical" evidence="12">
    <location>
        <begin position="197"/>
        <end position="218"/>
    </location>
</feature>
<organism evidence="14 15">
    <name type="scientific">Aldrovandia affinis</name>
    <dbReference type="NCBI Taxonomy" id="143900"/>
    <lineage>
        <taxon>Eukaryota</taxon>
        <taxon>Metazoa</taxon>
        <taxon>Chordata</taxon>
        <taxon>Craniata</taxon>
        <taxon>Vertebrata</taxon>
        <taxon>Euteleostomi</taxon>
        <taxon>Actinopterygii</taxon>
        <taxon>Neopterygii</taxon>
        <taxon>Teleostei</taxon>
        <taxon>Notacanthiformes</taxon>
        <taxon>Halosauridae</taxon>
        <taxon>Aldrovandia</taxon>
    </lineage>
</organism>
<dbReference type="Proteomes" id="UP001221898">
    <property type="component" value="Unassembled WGS sequence"/>
</dbReference>
<evidence type="ECO:0000256" key="12">
    <source>
        <dbReference type="SAM" id="Phobius"/>
    </source>
</evidence>